<accession>A0A3R7VSI3</accession>
<evidence type="ECO:0000313" key="2">
    <source>
        <dbReference type="Proteomes" id="UP000284763"/>
    </source>
</evidence>
<dbReference type="SUPFAM" id="SSF52317">
    <property type="entry name" value="Class I glutamine amidotransferase-like"/>
    <property type="match status" value="1"/>
</dbReference>
<evidence type="ECO:0000313" key="1">
    <source>
        <dbReference type="EMBL" id="RQD83151.1"/>
    </source>
</evidence>
<protein>
    <submittedName>
        <fullName evidence="1">Uncharacterized protein</fullName>
    </submittedName>
</protein>
<gene>
    <name evidence="1" type="ORF">D5R95_06430</name>
</gene>
<organism evidence="1 2">
    <name type="scientific">Methanosalsum natronophilum</name>
    <dbReference type="NCBI Taxonomy" id="768733"/>
    <lineage>
        <taxon>Archaea</taxon>
        <taxon>Methanobacteriati</taxon>
        <taxon>Methanobacteriota</taxon>
        <taxon>Stenosarchaea group</taxon>
        <taxon>Methanomicrobia</taxon>
        <taxon>Methanosarcinales</taxon>
        <taxon>Methanosarcinaceae</taxon>
        <taxon>Methanosalsum</taxon>
    </lineage>
</organism>
<dbReference type="EMBL" id="QZAB01000407">
    <property type="protein sequence ID" value="RQD83151.1"/>
    <property type="molecule type" value="Genomic_DNA"/>
</dbReference>
<dbReference type="AlphaFoldDB" id="A0A3R7VSI3"/>
<sequence>MTDFIMIWDSPILFEKLFQEHDMTCDRVNSSSINTPFLPACKGIIIPTGFANPAYSKVYSNIEKCADRLEKFVKNGGTLVVYGPTINEYDYCWLPYNFRYIQDHKSTLLGRDLTDDQFSKLIIEESDEHIECDGYFHKSDEFEECIYNNNDECILIAKKHGKGTIILTSIHEFPSPNFLKWIKDTSSKVKL</sequence>
<dbReference type="InterPro" id="IPR029062">
    <property type="entry name" value="Class_I_gatase-like"/>
</dbReference>
<name>A0A3R7VSI3_9EURY</name>
<dbReference type="RefSeq" id="WP_259134227.1">
    <property type="nucleotide sequence ID" value="NZ_JANUCS010000005.1"/>
</dbReference>
<reference evidence="1 2" key="1">
    <citation type="submission" date="2018-08" db="EMBL/GenBank/DDBJ databases">
        <title>The metabolism and importance of syntrophic acetate oxidation coupled to methane or sulfide production in haloalkaline environments.</title>
        <authorList>
            <person name="Timmers P.H.A."/>
            <person name="Vavourakis C.D."/>
            <person name="Sorokin D.Y."/>
            <person name="Sinninghe Damste J.S."/>
            <person name="Muyzer G."/>
            <person name="Stams A.J.M."/>
            <person name="Plugge C.M."/>
        </authorList>
    </citation>
    <scope>NUCLEOTIDE SEQUENCE [LARGE SCALE GENOMIC DNA]</scope>
    <source>
        <strain evidence="1">MSAO_Arc3</strain>
    </source>
</reference>
<dbReference type="Proteomes" id="UP000284763">
    <property type="component" value="Unassembled WGS sequence"/>
</dbReference>
<comment type="caution">
    <text evidence="1">The sequence shown here is derived from an EMBL/GenBank/DDBJ whole genome shotgun (WGS) entry which is preliminary data.</text>
</comment>
<proteinExistence type="predicted"/>